<evidence type="ECO:0000256" key="1">
    <source>
        <dbReference type="SAM" id="Phobius"/>
    </source>
</evidence>
<keyword evidence="1" id="KW-1133">Transmembrane helix</keyword>
<evidence type="ECO:0000313" key="3">
    <source>
        <dbReference type="Proteomes" id="UP000033858"/>
    </source>
</evidence>
<evidence type="ECO:0000313" key="2">
    <source>
        <dbReference type="EMBL" id="KKR85989.1"/>
    </source>
</evidence>
<gene>
    <name evidence="2" type="ORF">UU32_C0025G0012</name>
</gene>
<dbReference type="Proteomes" id="UP000033858">
    <property type="component" value="Unassembled WGS sequence"/>
</dbReference>
<accession>A0A0G0UAG7</accession>
<comment type="caution">
    <text evidence="2">The sequence shown here is derived from an EMBL/GenBank/DDBJ whole genome shotgun (WGS) entry which is preliminary data.</text>
</comment>
<proteinExistence type="predicted"/>
<keyword evidence="1" id="KW-0472">Membrane</keyword>
<organism evidence="2 3">
    <name type="scientific">Candidatus Woesebacteria bacterium GW2011_GWB1_41_10</name>
    <dbReference type="NCBI Taxonomy" id="1618577"/>
    <lineage>
        <taxon>Bacteria</taxon>
        <taxon>Candidatus Woeseibacteriota</taxon>
    </lineage>
</organism>
<feature type="transmembrane region" description="Helical" evidence="1">
    <location>
        <begin position="222"/>
        <end position="238"/>
    </location>
</feature>
<feature type="transmembrane region" description="Helical" evidence="1">
    <location>
        <begin position="94"/>
        <end position="112"/>
    </location>
</feature>
<feature type="transmembrane region" description="Helical" evidence="1">
    <location>
        <begin position="187"/>
        <end position="216"/>
    </location>
</feature>
<sequence length="535" mass="60295">MLKKILLIFLGALSWSLVMIKSGQCWFAKCAYGAEFWGPNGHDGIWHIALAESLSRGNLGIPTFAGGAIKNYHIGFDLLLALFHKITFIPINNLYFQILPPIFAVAIGLLVYKFVLVWTGSIRYTLYAVFFTYFGGSLGWVLGKGESAFWSQQAVSTLINPPLALSLIIILLGLIFLLKYQKTHTTYYLLLTTLFFGILIQIKVYAGILVLGALLISKNFKVFLGTLAISLILFLPFNKNPQGLLVFQPFWFLETMMQFADRVGWAKFGEAMVNYKAGGMWTKGILAYMVALAIFIVGNFGTRIIFLFRKIKLDSVGIFLYSIIAAGVIIPMFFLQKGTPWNTIQFMYYSLFFSGILAGIALAKINTTLIYIIIVVLTVPTSILTLKDVYLPPRSPAMLSNSELSALSFLKGQPNGVVLTYPFDKVKAKEAENNPPRPLYLYESTAYVSAYSAKPVLLEDEVNLEITGYDWKSRRAEIEDWYRQPDQIKAREFLANNNIKYIYWLKGQRAYLGEGQLGIEKIFENKEVEVFVVKS</sequence>
<feature type="transmembrane region" description="Helical" evidence="1">
    <location>
        <begin position="369"/>
        <end position="386"/>
    </location>
</feature>
<evidence type="ECO:0008006" key="4">
    <source>
        <dbReference type="Google" id="ProtNLM"/>
    </source>
</evidence>
<feature type="transmembrane region" description="Helical" evidence="1">
    <location>
        <begin position="124"/>
        <end position="143"/>
    </location>
</feature>
<reference evidence="2 3" key="1">
    <citation type="journal article" date="2015" name="Nature">
        <title>rRNA introns, odd ribosomes, and small enigmatic genomes across a large radiation of phyla.</title>
        <authorList>
            <person name="Brown C.T."/>
            <person name="Hug L.A."/>
            <person name="Thomas B.C."/>
            <person name="Sharon I."/>
            <person name="Castelle C.J."/>
            <person name="Singh A."/>
            <person name="Wilkins M.J."/>
            <person name="Williams K.H."/>
            <person name="Banfield J.F."/>
        </authorList>
    </citation>
    <scope>NUCLEOTIDE SEQUENCE [LARGE SCALE GENOMIC DNA]</scope>
</reference>
<feature type="transmembrane region" description="Helical" evidence="1">
    <location>
        <begin position="346"/>
        <end position="363"/>
    </location>
</feature>
<keyword evidence="1" id="KW-0812">Transmembrane</keyword>
<feature type="transmembrane region" description="Helical" evidence="1">
    <location>
        <begin position="318"/>
        <end position="334"/>
    </location>
</feature>
<feature type="transmembrane region" description="Helical" evidence="1">
    <location>
        <begin position="163"/>
        <end position="180"/>
    </location>
</feature>
<feature type="transmembrane region" description="Helical" evidence="1">
    <location>
        <begin position="285"/>
        <end position="306"/>
    </location>
</feature>
<dbReference type="EMBL" id="LCAE01000025">
    <property type="protein sequence ID" value="KKR85989.1"/>
    <property type="molecule type" value="Genomic_DNA"/>
</dbReference>
<protein>
    <recommendedName>
        <fullName evidence="4">Glycosyltransferase RgtA/B/C/D-like domain-containing protein</fullName>
    </recommendedName>
</protein>
<dbReference type="AlphaFoldDB" id="A0A0G0UAG7"/>
<name>A0A0G0UAG7_9BACT</name>